<protein>
    <recommendedName>
        <fullName evidence="3">Integral membrane protein</fullName>
    </recommendedName>
</protein>
<dbReference type="EMBL" id="CP097160">
    <property type="protein sequence ID" value="UQN14471.1"/>
    <property type="molecule type" value="Genomic_DNA"/>
</dbReference>
<sequence>MEILKDILLVFHIVGVAGLFGGWFLQIKAIGKGEATIPAGMVHSGWLALLTGLIMFGLNEALYDVTMDIRIKLTVKLLFLVAIMVLLMVNRKKNPVPSGVMWAAGTLTFANIAIAVLWH</sequence>
<keyword evidence="1" id="KW-0812">Transmembrane</keyword>
<evidence type="ECO:0000256" key="1">
    <source>
        <dbReference type="SAM" id="Phobius"/>
    </source>
</evidence>
<evidence type="ECO:0000313" key="2">
    <source>
        <dbReference type="EMBL" id="UQN14471.1"/>
    </source>
</evidence>
<keyword evidence="1" id="KW-1133">Transmembrane helix</keyword>
<evidence type="ECO:0008006" key="3">
    <source>
        <dbReference type="Google" id="ProtNLM"/>
    </source>
</evidence>
<feature type="transmembrane region" description="Helical" evidence="1">
    <location>
        <begin position="71"/>
        <end position="89"/>
    </location>
</feature>
<proteinExistence type="predicted"/>
<accession>A0ABY4MYK7</accession>
<name>A0ABY4MYK7_9MICO</name>
<keyword evidence="1" id="KW-0472">Membrane</keyword>
<feature type="transmembrane region" description="Helical" evidence="1">
    <location>
        <begin position="101"/>
        <end position="118"/>
    </location>
</feature>
<gene>
    <name evidence="2" type="ORF">M3M28_10490</name>
</gene>
<organism evidence="2">
    <name type="scientific">Gulosibacter sediminis</name>
    <dbReference type="NCBI Taxonomy" id="1729695"/>
    <lineage>
        <taxon>Bacteria</taxon>
        <taxon>Bacillati</taxon>
        <taxon>Actinomycetota</taxon>
        <taxon>Actinomycetes</taxon>
        <taxon>Micrococcales</taxon>
        <taxon>Microbacteriaceae</taxon>
        <taxon>Gulosibacter</taxon>
    </lineage>
</organism>
<feature type="transmembrane region" description="Helical" evidence="1">
    <location>
        <begin position="37"/>
        <end position="59"/>
    </location>
</feature>
<reference evidence="2" key="1">
    <citation type="submission" date="2022-05" db="EMBL/GenBank/DDBJ databases">
        <title>Complete genome sequence of toluene-degrading Gulosibacter sediminis strain ACHW.36C.</title>
        <authorList>
            <person name="Wai A.C."/>
            <person name="Lai G.K."/>
            <person name="Griffin S.D."/>
            <person name="Leung F.C."/>
        </authorList>
    </citation>
    <scope>NUCLEOTIDE SEQUENCE [LARGE SCALE GENOMIC DNA]</scope>
    <source>
        <strain evidence="2">ACHW.36C</strain>
    </source>
</reference>
<feature type="transmembrane region" description="Helical" evidence="1">
    <location>
        <begin position="7"/>
        <end position="25"/>
    </location>
</feature>